<dbReference type="NCBIfam" id="TIGR01891">
    <property type="entry name" value="amidohydrolases"/>
    <property type="match status" value="1"/>
</dbReference>
<comment type="caution">
    <text evidence="3">The sequence shown here is derived from an EMBL/GenBank/DDBJ whole genome shotgun (WGS) entry which is preliminary data.</text>
</comment>
<dbReference type="Gene3D" id="3.30.70.360">
    <property type="match status" value="1"/>
</dbReference>
<keyword evidence="1" id="KW-0378">Hydrolase</keyword>
<dbReference type="EMBL" id="JAFLND010000001">
    <property type="protein sequence ID" value="MBO0329568.1"/>
    <property type="molecule type" value="Genomic_DNA"/>
</dbReference>
<dbReference type="InterPro" id="IPR011650">
    <property type="entry name" value="Peptidase_M20_dimer"/>
</dbReference>
<dbReference type="Proteomes" id="UP000664163">
    <property type="component" value="Unassembled WGS sequence"/>
</dbReference>
<protein>
    <submittedName>
        <fullName evidence="3">Amidohydrolase</fullName>
    </submittedName>
</protein>
<dbReference type="RefSeq" id="WP_207070045.1">
    <property type="nucleotide sequence ID" value="NZ_JAFLND010000001.1"/>
</dbReference>
<accession>A0ABS3ETJ4</accession>
<proteinExistence type="predicted"/>
<name>A0ABS3ETJ4_9FLAO</name>
<dbReference type="SUPFAM" id="SSF55031">
    <property type="entry name" value="Bacterial exopeptidase dimerisation domain"/>
    <property type="match status" value="1"/>
</dbReference>
<dbReference type="InterPro" id="IPR002933">
    <property type="entry name" value="Peptidase_M20"/>
</dbReference>
<dbReference type="Pfam" id="PF07687">
    <property type="entry name" value="M20_dimer"/>
    <property type="match status" value="1"/>
</dbReference>
<dbReference type="InterPro" id="IPR036264">
    <property type="entry name" value="Bact_exopeptidase_dim_dom"/>
</dbReference>
<dbReference type="Pfam" id="PF01546">
    <property type="entry name" value="Peptidase_M20"/>
    <property type="match status" value="1"/>
</dbReference>
<dbReference type="PANTHER" id="PTHR11014">
    <property type="entry name" value="PEPTIDASE M20 FAMILY MEMBER"/>
    <property type="match status" value="1"/>
</dbReference>
<gene>
    <name evidence="3" type="ORF">J0X13_03350</name>
</gene>
<evidence type="ECO:0000313" key="3">
    <source>
        <dbReference type="EMBL" id="MBO0329568.1"/>
    </source>
</evidence>
<evidence type="ECO:0000256" key="1">
    <source>
        <dbReference type="ARBA" id="ARBA00022801"/>
    </source>
</evidence>
<organism evidence="3 4">
    <name type="scientific">[Muricauda] lutisoli</name>
    <dbReference type="NCBI Taxonomy" id="2816035"/>
    <lineage>
        <taxon>Bacteria</taxon>
        <taxon>Pseudomonadati</taxon>
        <taxon>Bacteroidota</taxon>
        <taxon>Flavobacteriia</taxon>
        <taxon>Flavobacteriales</taxon>
        <taxon>Flavobacteriaceae</taxon>
        <taxon>Allomuricauda</taxon>
    </lineage>
</organism>
<evidence type="ECO:0000313" key="4">
    <source>
        <dbReference type="Proteomes" id="UP000664163"/>
    </source>
</evidence>
<dbReference type="PIRSF" id="PIRSF005962">
    <property type="entry name" value="Pept_M20D_amidohydro"/>
    <property type="match status" value="1"/>
</dbReference>
<dbReference type="SUPFAM" id="SSF53187">
    <property type="entry name" value="Zn-dependent exopeptidases"/>
    <property type="match status" value="1"/>
</dbReference>
<keyword evidence="4" id="KW-1185">Reference proteome</keyword>
<dbReference type="PANTHER" id="PTHR11014:SF169">
    <property type="entry name" value="CLAN MH, FAMILY M20, PEPTIDASE T-LIKE METALLOPEPTIDASE"/>
    <property type="match status" value="1"/>
</dbReference>
<reference evidence="3 4" key="1">
    <citation type="submission" date="2021-03" db="EMBL/GenBank/DDBJ databases">
        <title>Muricauda sp. CAU 1631 isolated from Incheon.</title>
        <authorList>
            <person name="Kim W."/>
        </authorList>
    </citation>
    <scope>NUCLEOTIDE SEQUENCE [LARGE SCALE GENOMIC DNA]</scope>
    <source>
        <strain evidence="3 4">CAU 1631</strain>
    </source>
</reference>
<feature type="domain" description="Peptidase M20 dimerisation" evidence="2">
    <location>
        <begin position="179"/>
        <end position="277"/>
    </location>
</feature>
<dbReference type="InterPro" id="IPR017439">
    <property type="entry name" value="Amidohydrolase"/>
</dbReference>
<dbReference type="Gene3D" id="3.40.630.10">
    <property type="entry name" value="Zn peptidases"/>
    <property type="match status" value="1"/>
</dbReference>
<sequence>MIEKEILELRHKLHTNPELSNEEYKTAEIIKKFIAQHHPTEIIEGIGGAGLAAIYKFPKQGKTITFRCELDALPIDETNKLEYKSQKKGISHKCGHDGHMAIVASIAHWLAQKPVDSGTVILLFQPAEETGEGAKRIIEDQKFKSLHTNYIFALHNIPKEPRHRIILMNSGFSAEVQSLIIKVKGKESHASEPENGINPAMGLSDMIQKIAQLNVSDPSNANFAILTPVHINMGQKSYGISPANGELHYTLRTWSTLKMDRLKSNLILLLETIAKKHNLILELEWLEYFPASMVDKESNAFVRKAAEANNFTLTERKTPFKFGEDFGWFSKTYKTAMFGVGAGVSTPALHNADYDFPDDIIPTGFSMFKSIVLNVLKEK</sequence>
<evidence type="ECO:0000259" key="2">
    <source>
        <dbReference type="Pfam" id="PF07687"/>
    </source>
</evidence>